<comment type="subcellular location">
    <subcellularLocation>
        <location evidence="1">Membrane</location>
        <topology evidence="1">Multi-pass membrane protein</topology>
    </subcellularLocation>
</comment>
<feature type="transmembrane region" description="Helical" evidence="5">
    <location>
        <begin position="186"/>
        <end position="204"/>
    </location>
</feature>
<keyword evidence="7" id="KW-0436">Ligase</keyword>
<keyword evidence="4 5" id="KW-0472">Membrane</keyword>
<dbReference type="Gene3D" id="1.25.40.10">
    <property type="entry name" value="Tetratricopeptide repeat domain"/>
    <property type="match status" value="1"/>
</dbReference>
<organism evidence="7 8">
    <name type="scientific">Leptothoe spongobia TAU-MAC 1115</name>
    <dbReference type="NCBI Taxonomy" id="1967444"/>
    <lineage>
        <taxon>Bacteria</taxon>
        <taxon>Bacillati</taxon>
        <taxon>Cyanobacteriota</taxon>
        <taxon>Cyanophyceae</taxon>
        <taxon>Nodosilineales</taxon>
        <taxon>Cymatolegaceae</taxon>
        <taxon>Leptothoe</taxon>
        <taxon>Leptothoe spongobia</taxon>
    </lineage>
</organism>
<evidence type="ECO:0000256" key="5">
    <source>
        <dbReference type="SAM" id="Phobius"/>
    </source>
</evidence>
<accession>A0A947DG03</accession>
<evidence type="ECO:0000256" key="1">
    <source>
        <dbReference type="ARBA" id="ARBA00004141"/>
    </source>
</evidence>
<dbReference type="Pfam" id="PF04932">
    <property type="entry name" value="Wzy_C"/>
    <property type="match status" value="1"/>
</dbReference>
<feature type="transmembrane region" description="Helical" evidence="5">
    <location>
        <begin position="352"/>
        <end position="368"/>
    </location>
</feature>
<evidence type="ECO:0000313" key="7">
    <source>
        <dbReference type="EMBL" id="MBT9315231.1"/>
    </source>
</evidence>
<protein>
    <submittedName>
        <fullName evidence="7">O-antigen ligase family protein</fullName>
    </submittedName>
</protein>
<dbReference type="AlphaFoldDB" id="A0A947DG03"/>
<feature type="transmembrane region" description="Helical" evidence="5">
    <location>
        <begin position="310"/>
        <end position="331"/>
    </location>
</feature>
<dbReference type="GO" id="GO:0016020">
    <property type="term" value="C:membrane"/>
    <property type="evidence" value="ECO:0007669"/>
    <property type="project" value="UniProtKB-SubCell"/>
</dbReference>
<dbReference type="InterPro" id="IPR011990">
    <property type="entry name" value="TPR-like_helical_dom_sf"/>
</dbReference>
<proteinExistence type="predicted"/>
<evidence type="ECO:0000259" key="6">
    <source>
        <dbReference type="Pfam" id="PF04932"/>
    </source>
</evidence>
<gene>
    <name evidence="7" type="ORF">IXB50_07315</name>
</gene>
<feature type="transmembrane region" description="Helical" evidence="5">
    <location>
        <begin position="80"/>
        <end position="99"/>
    </location>
</feature>
<dbReference type="PANTHER" id="PTHR37422">
    <property type="entry name" value="TEICHURONIC ACID BIOSYNTHESIS PROTEIN TUAE"/>
    <property type="match status" value="1"/>
</dbReference>
<feature type="transmembrane region" description="Helical" evidence="5">
    <location>
        <begin position="406"/>
        <end position="424"/>
    </location>
</feature>
<evidence type="ECO:0000313" key="8">
    <source>
        <dbReference type="Proteomes" id="UP000717364"/>
    </source>
</evidence>
<dbReference type="Proteomes" id="UP000717364">
    <property type="component" value="Unassembled WGS sequence"/>
</dbReference>
<dbReference type="InterPro" id="IPR007016">
    <property type="entry name" value="O-antigen_ligase-rel_domated"/>
</dbReference>
<feature type="transmembrane region" description="Helical" evidence="5">
    <location>
        <begin position="50"/>
        <end position="68"/>
    </location>
</feature>
<reference evidence="7" key="1">
    <citation type="submission" date="2020-11" db="EMBL/GenBank/DDBJ databases">
        <authorList>
            <person name="Konstantinou D."/>
            <person name="Gkelis S."/>
            <person name="Popin R."/>
            <person name="Fewer D."/>
            <person name="Sivonen K."/>
        </authorList>
    </citation>
    <scope>NUCLEOTIDE SEQUENCE</scope>
    <source>
        <strain evidence="7">TAU-MAC 1115</strain>
    </source>
</reference>
<keyword evidence="8" id="KW-1185">Reference proteome</keyword>
<comment type="caution">
    <text evidence="7">The sequence shown here is derived from an EMBL/GenBank/DDBJ whole genome shotgun (WGS) entry which is preliminary data.</text>
</comment>
<feature type="transmembrane region" description="Helical" evidence="5">
    <location>
        <begin position="216"/>
        <end position="241"/>
    </location>
</feature>
<dbReference type="InterPro" id="IPR051533">
    <property type="entry name" value="WaaL-like"/>
</dbReference>
<evidence type="ECO:0000256" key="3">
    <source>
        <dbReference type="ARBA" id="ARBA00022989"/>
    </source>
</evidence>
<name>A0A947DG03_9CYAN</name>
<feature type="transmembrane region" description="Helical" evidence="5">
    <location>
        <begin position="20"/>
        <end position="44"/>
    </location>
</feature>
<feature type="domain" description="O-antigen ligase-related" evidence="6">
    <location>
        <begin position="171"/>
        <end position="315"/>
    </location>
</feature>
<evidence type="ECO:0000256" key="2">
    <source>
        <dbReference type="ARBA" id="ARBA00022692"/>
    </source>
</evidence>
<feature type="transmembrane region" description="Helical" evidence="5">
    <location>
        <begin position="374"/>
        <end position="394"/>
    </location>
</feature>
<keyword evidence="3 5" id="KW-1133">Transmembrane helix</keyword>
<dbReference type="RefSeq" id="WP_215608302.1">
    <property type="nucleotide sequence ID" value="NZ_JADOES010000010.1"/>
</dbReference>
<dbReference type="PANTHER" id="PTHR37422:SF23">
    <property type="entry name" value="TEICHURONIC ACID BIOSYNTHESIS PROTEIN TUAE"/>
    <property type="match status" value="1"/>
</dbReference>
<dbReference type="EMBL" id="JADOES010000010">
    <property type="protein sequence ID" value="MBT9315231.1"/>
    <property type="molecule type" value="Genomic_DNA"/>
</dbReference>
<evidence type="ECO:0000256" key="4">
    <source>
        <dbReference type="ARBA" id="ARBA00023136"/>
    </source>
</evidence>
<reference evidence="7" key="2">
    <citation type="journal article" date="2021" name="Mar. Drugs">
        <title>Genome Reduction and Secondary Metabolism of the Marine Sponge-Associated Cyanobacterium Leptothoe.</title>
        <authorList>
            <person name="Konstantinou D."/>
            <person name="Popin R.V."/>
            <person name="Fewer D.P."/>
            <person name="Sivonen K."/>
            <person name="Gkelis S."/>
        </authorList>
    </citation>
    <scope>NUCLEOTIDE SEQUENCE</scope>
    <source>
        <strain evidence="7">TAU-MAC 1115</strain>
    </source>
</reference>
<sequence length="799" mass="88929">MLIIPIVWLSLQIAHSQRLFLLNSGFDIVILLLLLGIGGNIAFAQYPNQAIWQGIPLLGFIAGLYALNQWLQEDHCSEKLFLFQGGLGLAFIIVSLVLWSSQTVIPELAQLQTLNAIGISSSFNLNEIPLRNWHPLGHQNYVAGYLSLVLPVLLSLGLQRSGWQRHVWLTGFILGLVDLYTTYSRAGFLCVGLCSIIFCGTLILQKKYSNRWRLAAIVMLLMTIGITVSNSRVISFIAVFLTNTANSDVYRIITNSTGITMGSAHPWTGLGLGNVPLLYQQFRPFWAGQEAELTFQLHSTPAQIWAEMGLWGLILGIVTIALGIRAVRTAAVLTAKGSDEISRKGQLSNESIKSLWFGLFAYGLYSLTDYQLDNVAISGTLVVYGALILSHWQLQTTVNSVPIKTRAITLGALGWALFITLWLIPVHRAWHLSSQGFLALHQDNLQGMRRYLEKATQLVPWDPYYPNQIAWNLGDHALTGASVEALTDSLAWFQQSLEIAPAQEFVHTNMGWLLVNTEPKAATQSFMASIRLIPAKKGLFFSLGYSLLQQNELALAIQAFTLESLRSPLIVTSPLWQQPPLQMLYPQVLANVETTLTQFIATNQEPTLQSYWQHIRAGILWWRGDSAAAQVDWQAENFTLGNLFGQLDQGNKAQINSLLSDVDPASAAIIHAWLEPDNRPKLLKQALLTQTVSEVYAYDSEIQTNLLQKLQITMQTADTFSAWLKHHAPSQNLRNERLGFGIISRHIDGPIPSDFLPRSENIPMQLFFGSVLQSPAYNKALDIALQPLRNELLDNIDAS</sequence>
<dbReference type="SUPFAM" id="SSF48452">
    <property type="entry name" value="TPR-like"/>
    <property type="match status" value="1"/>
</dbReference>
<keyword evidence="2 5" id="KW-0812">Transmembrane</keyword>
<dbReference type="GO" id="GO:0016874">
    <property type="term" value="F:ligase activity"/>
    <property type="evidence" value="ECO:0007669"/>
    <property type="project" value="UniProtKB-KW"/>
</dbReference>